<gene>
    <name evidence="11" type="ORF">B1757_12025</name>
</gene>
<dbReference type="Gene3D" id="1.10.287.1260">
    <property type="match status" value="1"/>
</dbReference>
<evidence type="ECO:0000313" key="12">
    <source>
        <dbReference type="Proteomes" id="UP000234329"/>
    </source>
</evidence>
<dbReference type="SUPFAM" id="SSF82689">
    <property type="entry name" value="Mechanosensitive channel protein MscS (YggB), C-terminal domain"/>
    <property type="match status" value="1"/>
</dbReference>
<dbReference type="Gene3D" id="3.30.70.100">
    <property type="match status" value="1"/>
</dbReference>
<evidence type="ECO:0000256" key="7">
    <source>
        <dbReference type="RuleBase" id="RU369025"/>
    </source>
</evidence>
<feature type="domain" description="Mechanosensitive ion channel MscS" evidence="8">
    <location>
        <begin position="110"/>
        <end position="175"/>
    </location>
</feature>
<keyword evidence="3" id="KW-1003">Cell membrane</keyword>
<keyword evidence="7" id="KW-0407">Ion channel</keyword>
<keyword evidence="6 7" id="KW-0472">Membrane</keyword>
<dbReference type="PROSITE" id="PS01246">
    <property type="entry name" value="UPF0003"/>
    <property type="match status" value="1"/>
</dbReference>
<reference evidence="11 12" key="1">
    <citation type="submission" date="2017-03" db="EMBL/GenBank/DDBJ databases">
        <title>Draft genime sequence of the acidophilic sulfur-oxidizing bacterium Acidithiobacillus sp. SH, isolated from seawater.</title>
        <authorList>
            <person name="Sharmin S."/>
            <person name="Tokuhisa M."/>
            <person name="Kanao T."/>
            <person name="Kamimura K."/>
        </authorList>
    </citation>
    <scope>NUCLEOTIDE SEQUENCE [LARGE SCALE GENOMIC DNA]</scope>
    <source>
        <strain evidence="11 12">SH</strain>
    </source>
</reference>
<protein>
    <recommendedName>
        <fullName evidence="7">Small-conductance mechanosensitive channel</fullName>
    </recommendedName>
</protein>
<evidence type="ECO:0000313" key="11">
    <source>
        <dbReference type="EMBL" id="PKY10008.1"/>
    </source>
</evidence>
<dbReference type="SUPFAM" id="SSF82861">
    <property type="entry name" value="Mechanosensitive channel protein MscS (YggB), transmembrane region"/>
    <property type="match status" value="1"/>
</dbReference>
<dbReference type="InterPro" id="IPR049142">
    <property type="entry name" value="MS_channel_1st"/>
</dbReference>
<dbReference type="InterPro" id="IPR008910">
    <property type="entry name" value="MSC_TM_helix"/>
</dbReference>
<comment type="subcellular location">
    <subcellularLocation>
        <location evidence="7">Cell inner membrane</location>
        <topology evidence="7">Multi-pass membrane protein</topology>
    </subcellularLocation>
    <subcellularLocation>
        <location evidence="1">Cell membrane</location>
        <topology evidence="1">Multi-pass membrane protein</topology>
    </subcellularLocation>
</comment>
<dbReference type="InterPro" id="IPR049278">
    <property type="entry name" value="MS_channel_C"/>
</dbReference>
<dbReference type="Proteomes" id="UP000234329">
    <property type="component" value="Unassembled WGS sequence"/>
</dbReference>
<dbReference type="FunCoup" id="A0A2I1DJF5">
    <property type="interactions" value="226"/>
</dbReference>
<dbReference type="GO" id="GO:0008381">
    <property type="term" value="F:mechanosensitive monoatomic ion channel activity"/>
    <property type="evidence" value="ECO:0007669"/>
    <property type="project" value="InterPro"/>
</dbReference>
<comment type="subunit">
    <text evidence="7">Homoheptamer.</text>
</comment>
<dbReference type="Gene3D" id="2.30.30.60">
    <property type="match status" value="1"/>
</dbReference>
<dbReference type="InterPro" id="IPR006686">
    <property type="entry name" value="MscS_channel_CS"/>
</dbReference>
<dbReference type="AlphaFoldDB" id="A0A2I1DJF5"/>
<evidence type="ECO:0000256" key="6">
    <source>
        <dbReference type="ARBA" id="ARBA00023136"/>
    </source>
</evidence>
<comment type="caution">
    <text evidence="7">Lacks conserved residue(s) required for the propagation of feature annotation.</text>
</comment>
<evidence type="ECO:0000259" key="10">
    <source>
        <dbReference type="Pfam" id="PF21088"/>
    </source>
</evidence>
<dbReference type="SUPFAM" id="SSF50182">
    <property type="entry name" value="Sm-like ribonucleoproteins"/>
    <property type="match status" value="1"/>
</dbReference>
<organism evidence="11 12">
    <name type="scientific">Acidithiobacillus marinus</name>
    <dbReference type="NCBI Taxonomy" id="187490"/>
    <lineage>
        <taxon>Bacteria</taxon>
        <taxon>Pseudomonadati</taxon>
        <taxon>Pseudomonadota</taxon>
        <taxon>Acidithiobacillia</taxon>
        <taxon>Acidithiobacillales</taxon>
        <taxon>Acidithiobacillaceae</taxon>
        <taxon>Acidithiobacillus</taxon>
    </lineage>
</organism>
<dbReference type="PANTHER" id="PTHR30221:SF1">
    <property type="entry name" value="SMALL-CONDUCTANCE MECHANOSENSITIVE CHANNEL"/>
    <property type="match status" value="1"/>
</dbReference>
<dbReference type="InParanoid" id="A0A2I1DJF5"/>
<dbReference type="InterPro" id="IPR023408">
    <property type="entry name" value="MscS_beta-dom_sf"/>
</dbReference>
<evidence type="ECO:0000256" key="3">
    <source>
        <dbReference type="ARBA" id="ARBA00022475"/>
    </source>
</evidence>
<dbReference type="Pfam" id="PF21082">
    <property type="entry name" value="MS_channel_3rd"/>
    <property type="match status" value="1"/>
</dbReference>
<dbReference type="InterPro" id="IPR011066">
    <property type="entry name" value="MscS_channel_C_sf"/>
</dbReference>
<dbReference type="PANTHER" id="PTHR30221">
    <property type="entry name" value="SMALL-CONDUCTANCE MECHANOSENSITIVE CHANNEL"/>
    <property type="match status" value="1"/>
</dbReference>
<keyword evidence="5 7" id="KW-1133">Transmembrane helix</keyword>
<feature type="domain" description="Mechanosensitive ion channel transmembrane helices 2/3" evidence="10">
    <location>
        <begin position="68"/>
        <end position="108"/>
    </location>
</feature>
<name>A0A2I1DJF5_9PROT</name>
<dbReference type="InterPro" id="IPR006685">
    <property type="entry name" value="MscS_channel_2nd"/>
</dbReference>
<keyword evidence="7" id="KW-0997">Cell inner membrane</keyword>
<dbReference type="InterPro" id="IPR045275">
    <property type="entry name" value="MscS_archaea/bacteria_type"/>
</dbReference>
<evidence type="ECO:0000256" key="4">
    <source>
        <dbReference type="ARBA" id="ARBA00022692"/>
    </source>
</evidence>
<dbReference type="EMBL" id="MXAV01000044">
    <property type="protein sequence ID" value="PKY10008.1"/>
    <property type="molecule type" value="Genomic_DNA"/>
</dbReference>
<keyword evidence="7" id="KW-0813">Transport</keyword>
<sequence>MSDLQSHFSAASLAVVQKQLWSWGLHVLAALLILIVGFWVARRIGRFAARALERVHHDLTVARFLESIIKIGLYLVVLIAALGQLGVQTTSLLAMLGAAGLAVGLALQKSLADFAAGVLLLIIRPYKVDDFVEVAGVSGTVERVHLFQTRLRSADNRLLAVPNGKVISGVITNYSVLEQRRIDLVFSIALDADLRRTLELVTALLQKEERVLTDPALSVGVLELTDTGVQIFARPWVQASDFWATRCTLLENIRIALDEQEIRLASRQSLAISSIDQHPHAG</sequence>
<evidence type="ECO:0000256" key="2">
    <source>
        <dbReference type="ARBA" id="ARBA00008017"/>
    </source>
</evidence>
<dbReference type="InterPro" id="IPR011014">
    <property type="entry name" value="MscS_channel_TM-2"/>
</dbReference>
<accession>A0A2I1DJF5</accession>
<comment type="function">
    <text evidence="7">Mechanosensitive channel that participates in the regulation of osmotic pressure changes within the cell, opening in response to stretch forces in the membrane lipid bilayer, without the need for other proteins. Contributes to normal resistance to hypoosmotic shock. Forms an ion channel of 1.0 nanosiemens conductance with a slight preference for anions.</text>
</comment>
<evidence type="ECO:0000259" key="8">
    <source>
        <dbReference type="Pfam" id="PF00924"/>
    </source>
</evidence>
<feature type="transmembrane region" description="Helical" evidence="7">
    <location>
        <begin position="61"/>
        <end position="83"/>
    </location>
</feature>
<dbReference type="Pfam" id="PF05552">
    <property type="entry name" value="MS_channel_1st_1"/>
    <property type="match status" value="1"/>
</dbReference>
<comment type="similarity">
    <text evidence="2 7">Belongs to the MscS (TC 1.A.23) family.</text>
</comment>
<dbReference type="OrthoDB" id="9809206at2"/>
<dbReference type="RefSeq" id="WP_101538537.1">
    <property type="nucleotide sequence ID" value="NZ_MXAV01000044.1"/>
</dbReference>
<dbReference type="InterPro" id="IPR010920">
    <property type="entry name" value="LSM_dom_sf"/>
</dbReference>
<keyword evidence="7" id="KW-0406">Ion transport</keyword>
<evidence type="ECO:0000256" key="5">
    <source>
        <dbReference type="ARBA" id="ARBA00022989"/>
    </source>
</evidence>
<dbReference type="Pfam" id="PF21088">
    <property type="entry name" value="MS_channel_1st"/>
    <property type="match status" value="1"/>
</dbReference>
<evidence type="ECO:0000259" key="9">
    <source>
        <dbReference type="Pfam" id="PF21082"/>
    </source>
</evidence>
<feature type="domain" description="Mechanosensitive ion channel MscS C-terminal" evidence="9">
    <location>
        <begin position="182"/>
        <end position="263"/>
    </location>
</feature>
<dbReference type="Pfam" id="PF00924">
    <property type="entry name" value="MS_channel_2nd"/>
    <property type="match status" value="1"/>
</dbReference>
<feature type="transmembrane region" description="Helical" evidence="7">
    <location>
        <begin position="89"/>
        <end position="107"/>
    </location>
</feature>
<proteinExistence type="inferred from homology"/>
<dbReference type="GO" id="GO:0005886">
    <property type="term" value="C:plasma membrane"/>
    <property type="evidence" value="ECO:0007669"/>
    <property type="project" value="UniProtKB-SubCell"/>
</dbReference>
<evidence type="ECO:0000256" key="1">
    <source>
        <dbReference type="ARBA" id="ARBA00004651"/>
    </source>
</evidence>
<keyword evidence="12" id="KW-1185">Reference proteome</keyword>
<feature type="transmembrane region" description="Helical" evidence="7">
    <location>
        <begin position="20"/>
        <end position="41"/>
    </location>
</feature>
<keyword evidence="4 7" id="KW-0812">Transmembrane</keyword>
<comment type="caution">
    <text evidence="11">The sequence shown here is derived from an EMBL/GenBank/DDBJ whole genome shotgun (WGS) entry which is preliminary data.</text>
</comment>